<reference evidence="7 8" key="1">
    <citation type="journal article" date="2017" name="ISME J.">
        <title>Energy and carbon metabolisms in a deep terrestrial subsurface fluid microbial community.</title>
        <authorList>
            <person name="Momper L."/>
            <person name="Jungbluth S.P."/>
            <person name="Lee M.D."/>
            <person name="Amend J.P."/>
        </authorList>
    </citation>
    <scope>NUCLEOTIDE SEQUENCE [LARGE SCALE GENOMIC DNA]</scope>
    <source>
        <strain evidence="7">SURF_5</strain>
    </source>
</reference>
<evidence type="ECO:0000256" key="4">
    <source>
        <dbReference type="ARBA" id="ARBA00022837"/>
    </source>
</evidence>
<name>A0A3A4NKT0_ABYX5</name>
<evidence type="ECO:0000256" key="2">
    <source>
        <dbReference type="ARBA" id="ARBA00022723"/>
    </source>
</evidence>
<evidence type="ECO:0000256" key="1">
    <source>
        <dbReference type="ARBA" id="ARBA00008779"/>
    </source>
</evidence>
<dbReference type="Proteomes" id="UP000265882">
    <property type="component" value="Unassembled WGS sequence"/>
</dbReference>
<feature type="compositionally biased region" description="Basic and acidic residues" evidence="5">
    <location>
        <begin position="1"/>
        <end position="11"/>
    </location>
</feature>
<dbReference type="PROSITE" id="PS00523">
    <property type="entry name" value="SULFATASE_1"/>
    <property type="match status" value="1"/>
</dbReference>
<gene>
    <name evidence="7" type="ORF">C4520_09800</name>
</gene>
<proteinExistence type="inferred from homology"/>
<dbReference type="PROSITE" id="PS00149">
    <property type="entry name" value="SULFATASE_2"/>
    <property type="match status" value="1"/>
</dbReference>
<dbReference type="GO" id="GO:0046872">
    <property type="term" value="F:metal ion binding"/>
    <property type="evidence" value="ECO:0007669"/>
    <property type="project" value="UniProtKB-KW"/>
</dbReference>
<evidence type="ECO:0000256" key="3">
    <source>
        <dbReference type="ARBA" id="ARBA00022801"/>
    </source>
</evidence>
<evidence type="ECO:0000313" key="8">
    <source>
        <dbReference type="Proteomes" id="UP000265882"/>
    </source>
</evidence>
<dbReference type="SUPFAM" id="SSF53649">
    <property type="entry name" value="Alkaline phosphatase-like"/>
    <property type="match status" value="1"/>
</dbReference>
<organism evidence="7 8">
    <name type="scientific">Abyssobacteria bacterium (strain SURF_5)</name>
    <dbReference type="NCBI Taxonomy" id="2093360"/>
    <lineage>
        <taxon>Bacteria</taxon>
        <taxon>Pseudomonadati</taxon>
        <taxon>Candidatus Hydrogenedentota</taxon>
        <taxon>Candidatus Abyssobacteria</taxon>
    </lineage>
</organism>
<comment type="similarity">
    <text evidence="1">Belongs to the sulfatase family.</text>
</comment>
<dbReference type="Gene3D" id="3.40.720.10">
    <property type="entry name" value="Alkaline Phosphatase, subunit A"/>
    <property type="match status" value="1"/>
</dbReference>
<dbReference type="InterPro" id="IPR050738">
    <property type="entry name" value="Sulfatase"/>
</dbReference>
<dbReference type="AlphaFoldDB" id="A0A3A4NKT0"/>
<dbReference type="InterPro" id="IPR017850">
    <property type="entry name" value="Alkaline_phosphatase_core_sf"/>
</dbReference>
<dbReference type="InterPro" id="IPR000917">
    <property type="entry name" value="Sulfatase_N"/>
</dbReference>
<feature type="region of interest" description="Disordered" evidence="5">
    <location>
        <begin position="1"/>
        <end position="20"/>
    </location>
</feature>
<keyword evidence="4" id="KW-0106">Calcium</keyword>
<accession>A0A3A4NKT0</accession>
<dbReference type="PANTHER" id="PTHR42693">
    <property type="entry name" value="ARYLSULFATASE FAMILY MEMBER"/>
    <property type="match status" value="1"/>
</dbReference>
<dbReference type="EMBL" id="QZKU01000068">
    <property type="protein sequence ID" value="RJP21298.1"/>
    <property type="molecule type" value="Genomic_DNA"/>
</dbReference>
<dbReference type="PANTHER" id="PTHR42693:SF33">
    <property type="entry name" value="ARYLSULFATASE"/>
    <property type="match status" value="1"/>
</dbReference>
<dbReference type="InterPro" id="IPR024607">
    <property type="entry name" value="Sulfatase_CS"/>
</dbReference>
<dbReference type="Pfam" id="PF00884">
    <property type="entry name" value="Sulfatase"/>
    <property type="match status" value="1"/>
</dbReference>
<evidence type="ECO:0000256" key="5">
    <source>
        <dbReference type="SAM" id="MobiDB-lite"/>
    </source>
</evidence>
<dbReference type="CDD" id="cd16031">
    <property type="entry name" value="G6S_like"/>
    <property type="match status" value="1"/>
</dbReference>
<evidence type="ECO:0000259" key="6">
    <source>
        <dbReference type="Pfam" id="PF00884"/>
    </source>
</evidence>
<keyword evidence="3" id="KW-0378">Hydrolase</keyword>
<feature type="domain" description="Sulfatase N-terminal" evidence="6">
    <location>
        <begin position="72"/>
        <end position="388"/>
    </location>
</feature>
<sequence length="489" mass="56128">MKRVPAPDRKKGPPFPSPDELSFRNTGGDNLFGRTLTRRAAVKTLGLLTASGLTEYFLHDLAWALPHSQRKPNIIFILTDDHRWDYMSCSGHSFLQTPNIDRLANEGILFENAFVTTSLCSPSRASFLTGQYAHTHGVKNNLTAWRDENITFLELLKQAGYDTFFVGKWHMPGRLPNLRGVDRFITFTVQGGQGRYFNCPLIVDGVRRPSRKEYITEELTDYALEFISRKRENPFCLYLSHKAVHHQFLPPPELDHLYDEVELGLPKEADSWIGMTRGNMFTGVFGNIERHVRNYCETLVALDRQVGRVLEKIDELGISDNTLIVYAGDNGYFWGEHRFVDKRWPYEESIRIPFIVRYPALIHDPGRRASQMALNIDLAPTLLDLAGVPVPAQMEGASLKPVLLERSAPGRKAWLYEYFKEFPYNVPEHFAVRTQTHIYVEYAGRHEPELYDIVKDPHQKRNLIGTADGQLLLPELKRMLEDLKRGKML</sequence>
<evidence type="ECO:0000313" key="7">
    <source>
        <dbReference type="EMBL" id="RJP21298.1"/>
    </source>
</evidence>
<keyword evidence="2" id="KW-0479">Metal-binding</keyword>
<protein>
    <submittedName>
        <fullName evidence="7">DUF4976 domain-containing protein</fullName>
    </submittedName>
</protein>
<dbReference type="GO" id="GO:0004065">
    <property type="term" value="F:arylsulfatase activity"/>
    <property type="evidence" value="ECO:0007669"/>
    <property type="project" value="TreeGrafter"/>
</dbReference>
<comment type="caution">
    <text evidence="7">The sequence shown here is derived from an EMBL/GenBank/DDBJ whole genome shotgun (WGS) entry which is preliminary data.</text>
</comment>